<dbReference type="HOGENOM" id="CLU_2559589_0_0_1"/>
<keyword evidence="3" id="KW-1185">Reference proteome</keyword>
<dbReference type="AlphaFoldDB" id="A0A075AZ69"/>
<dbReference type="Proteomes" id="UP000030755">
    <property type="component" value="Unassembled WGS sequence"/>
</dbReference>
<name>A0A075AZ69_ROZAC</name>
<sequence length="82" mass="9237">MLRCKGIASASLDRKAKLQEDRRLNIETFGKAGTFDNNRRGRGRRLNVETFGKAGTLDNKDRGRGRGRGQRGRGSHHRSNEN</sequence>
<dbReference type="OrthoDB" id="21539at2759"/>
<protein>
    <submittedName>
        <fullName evidence="2">Uncharacterized protein</fullName>
    </submittedName>
</protein>
<dbReference type="EMBL" id="KE560841">
    <property type="protein sequence ID" value="EPZ35434.1"/>
    <property type="molecule type" value="Genomic_DNA"/>
</dbReference>
<evidence type="ECO:0000313" key="2">
    <source>
        <dbReference type="EMBL" id="EPZ35434.1"/>
    </source>
</evidence>
<reference evidence="2 3" key="1">
    <citation type="journal article" date="2013" name="Curr. Biol.">
        <title>Shared signatures of parasitism and phylogenomics unite Cryptomycota and microsporidia.</title>
        <authorList>
            <person name="James T.Y."/>
            <person name="Pelin A."/>
            <person name="Bonen L."/>
            <person name="Ahrendt S."/>
            <person name="Sain D."/>
            <person name="Corradi N."/>
            <person name="Stajich J.E."/>
        </authorList>
    </citation>
    <scope>NUCLEOTIDE SEQUENCE [LARGE SCALE GENOMIC DNA]</scope>
    <source>
        <strain evidence="2 3">CSF55</strain>
    </source>
</reference>
<evidence type="ECO:0000313" key="3">
    <source>
        <dbReference type="Proteomes" id="UP000030755"/>
    </source>
</evidence>
<evidence type="ECO:0000256" key="1">
    <source>
        <dbReference type="SAM" id="MobiDB-lite"/>
    </source>
</evidence>
<organism evidence="2 3">
    <name type="scientific">Rozella allomycis (strain CSF55)</name>
    <dbReference type="NCBI Taxonomy" id="988480"/>
    <lineage>
        <taxon>Eukaryota</taxon>
        <taxon>Fungi</taxon>
        <taxon>Fungi incertae sedis</taxon>
        <taxon>Cryptomycota</taxon>
        <taxon>Cryptomycota incertae sedis</taxon>
        <taxon>Rozella</taxon>
    </lineage>
</organism>
<feature type="region of interest" description="Disordered" evidence="1">
    <location>
        <begin position="36"/>
        <end position="82"/>
    </location>
</feature>
<accession>A0A075AZ69</accession>
<dbReference type="STRING" id="988480.A0A075AZ69"/>
<feature type="compositionally biased region" description="Basic residues" evidence="1">
    <location>
        <begin position="65"/>
        <end position="82"/>
    </location>
</feature>
<proteinExistence type="predicted"/>
<gene>
    <name evidence="2" type="ORF">O9G_003693</name>
</gene>